<evidence type="ECO:0000256" key="1">
    <source>
        <dbReference type="ARBA" id="ARBA00003387"/>
    </source>
</evidence>
<dbReference type="PANTHER" id="PTHR13028:SF0">
    <property type="entry name" value="RRNA-PROCESSING PROTEIN EBP2-RELATED"/>
    <property type="match status" value="1"/>
</dbReference>
<dbReference type="GO" id="GO:0006364">
    <property type="term" value="P:rRNA processing"/>
    <property type="evidence" value="ECO:0007669"/>
    <property type="project" value="TreeGrafter"/>
</dbReference>
<accession>A0A0N4ZQ43</accession>
<comment type="function">
    <text evidence="1">Required for the processing of the 27S pre-rRNA.</text>
</comment>
<dbReference type="GO" id="GO:0034399">
    <property type="term" value="C:nuclear periphery"/>
    <property type="evidence" value="ECO:0007669"/>
    <property type="project" value="TreeGrafter"/>
</dbReference>
<evidence type="ECO:0000256" key="2">
    <source>
        <dbReference type="ARBA" id="ARBA00004604"/>
    </source>
</evidence>
<dbReference type="Pfam" id="PF05890">
    <property type="entry name" value="Ebp2"/>
    <property type="match status" value="1"/>
</dbReference>
<keyword evidence="7" id="KW-1185">Reference proteome</keyword>
<comment type="subcellular location">
    <subcellularLocation>
        <location evidence="2">Nucleus</location>
        <location evidence="2">Nucleolus</location>
    </subcellularLocation>
</comment>
<organism evidence="7 8">
    <name type="scientific">Parastrongyloides trichosuri</name>
    <name type="common">Possum-specific nematode worm</name>
    <dbReference type="NCBI Taxonomy" id="131310"/>
    <lineage>
        <taxon>Eukaryota</taxon>
        <taxon>Metazoa</taxon>
        <taxon>Ecdysozoa</taxon>
        <taxon>Nematoda</taxon>
        <taxon>Chromadorea</taxon>
        <taxon>Rhabditida</taxon>
        <taxon>Tylenchina</taxon>
        <taxon>Panagrolaimomorpha</taxon>
        <taxon>Strongyloidoidea</taxon>
        <taxon>Strongyloididae</taxon>
        <taxon>Parastrongyloides</taxon>
    </lineage>
</organism>
<keyword evidence="5" id="KW-0175">Coiled coil</keyword>
<keyword evidence="6" id="KW-0539">Nucleus</keyword>
<dbReference type="STRING" id="131310.A0A0N4ZQ43"/>
<sequence length="139" mass="16233">MSGGKINKVEELKADDFKRELVFYNQAVAGAQIAIQKLQKLNVPVFRPPDYFAEMAKTDEHMTKVQDRLTSIQKDKERHETIRRLREEKKFAVKIQKKQLVEKQKEKKKFMDAVKKHKKGMKGQLEAMLNNANKLGYAE</sequence>
<evidence type="ECO:0000256" key="6">
    <source>
        <dbReference type="ARBA" id="ARBA00023242"/>
    </source>
</evidence>
<dbReference type="InterPro" id="IPR008610">
    <property type="entry name" value="Ebp2"/>
</dbReference>
<reference evidence="8" key="1">
    <citation type="submission" date="2017-02" db="UniProtKB">
        <authorList>
            <consortium name="WormBaseParasite"/>
        </authorList>
    </citation>
    <scope>IDENTIFICATION</scope>
</reference>
<evidence type="ECO:0000313" key="7">
    <source>
        <dbReference type="Proteomes" id="UP000038045"/>
    </source>
</evidence>
<protein>
    <submittedName>
        <fullName evidence="8">rRNA-processing protein EBP2</fullName>
    </submittedName>
</protein>
<dbReference type="WBParaSite" id="PTRK_0001064700.1">
    <property type="protein sequence ID" value="PTRK_0001064700.1"/>
    <property type="gene ID" value="PTRK_0001064700"/>
</dbReference>
<proteinExistence type="inferred from homology"/>
<evidence type="ECO:0000256" key="4">
    <source>
        <dbReference type="ARBA" id="ARBA00022517"/>
    </source>
</evidence>
<evidence type="ECO:0000256" key="3">
    <source>
        <dbReference type="ARBA" id="ARBA00007336"/>
    </source>
</evidence>
<dbReference type="GO" id="GO:0030687">
    <property type="term" value="C:preribosome, large subunit precursor"/>
    <property type="evidence" value="ECO:0007669"/>
    <property type="project" value="TreeGrafter"/>
</dbReference>
<comment type="similarity">
    <text evidence="3">Belongs to the EBP2 family.</text>
</comment>
<dbReference type="PANTHER" id="PTHR13028">
    <property type="entry name" value="RRNA PROCESSING PROTEIN EBNA1-BINDING PROTEIN-RELATED"/>
    <property type="match status" value="1"/>
</dbReference>
<dbReference type="GO" id="GO:0005730">
    <property type="term" value="C:nucleolus"/>
    <property type="evidence" value="ECO:0007669"/>
    <property type="project" value="UniProtKB-SubCell"/>
</dbReference>
<evidence type="ECO:0000313" key="8">
    <source>
        <dbReference type="WBParaSite" id="PTRK_0001064700.1"/>
    </source>
</evidence>
<name>A0A0N4ZQ43_PARTI</name>
<dbReference type="Proteomes" id="UP000038045">
    <property type="component" value="Unplaced"/>
</dbReference>
<evidence type="ECO:0000256" key="5">
    <source>
        <dbReference type="ARBA" id="ARBA00023054"/>
    </source>
</evidence>
<dbReference type="GO" id="GO:0042273">
    <property type="term" value="P:ribosomal large subunit biogenesis"/>
    <property type="evidence" value="ECO:0007669"/>
    <property type="project" value="TreeGrafter"/>
</dbReference>
<dbReference type="AlphaFoldDB" id="A0A0N4ZQ43"/>
<keyword evidence="4" id="KW-0690">Ribosome biogenesis</keyword>